<evidence type="ECO:0000313" key="1">
    <source>
        <dbReference type="EMBL" id="MDQ0472781.1"/>
    </source>
</evidence>
<keyword evidence="2" id="KW-1185">Reference proteome</keyword>
<gene>
    <name evidence="1" type="ORF">QO011_005811</name>
</gene>
<dbReference type="Proteomes" id="UP001242480">
    <property type="component" value="Unassembled WGS sequence"/>
</dbReference>
<accession>A0ABU0JER7</accession>
<reference evidence="1 2" key="1">
    <citation type="submission" date="2023-07" db="EMBL/GenBank/DDBJ databases">
        <title>Genomic Encyclopedia of Type Strains, Phase IV (KMG-IV): sequencing the most valuable type-strain genomes for metagenomic binning, comparative biology and taxonomic classification.</title>
        <authorList>
            <person name="Goeker M."/>
        </authorList>
    </citation>
    <scope>NUCLEOTIDE SEQUENCE [LARGE SCALE GENOMIC DNA]</scope>
    <source>
        <strain evidence="1 2">DSM 19619</strain>
    </source>
</reference>
<organism evidence="1 2">
    <name type="scientific">Labrys wisconsinensis</name>
    <dbReference type="NCBI Taxonomy" id="425677"/>
    <lineage>
        <taxon>Bacteria</taxon>
        <taxon>Pseudomonadati</taxon>
        <taxon>Pseudomonadota</taxon>
        <taxon>Alphaproteobacteria</taxon>
        <taxon>Hyphomicrobiales</taxon>
        <taxon>Xanthobacteraceae</taxon>
        <taxon>Labrys</taxon>
    </lineage>
</organism>
<dbReference type="EMBL" id="JAUSVX010000013">
    <property type="protein sequence ID" value="MDQ0472781.1"/>
    <property type="molecule type" value="Genomic_DNA"/>
</dbReference>
<evidence type="ECO:0000313" key="2">
    <source>
        <dbReference type="Proteomes" id="UP001242480"/>
    </source>
</evidence>
<comment type="caution">
    <text evidence="1">The sequence shown here is derived from an EMBL/GenBank/DDBJ whole genome shotgun (WGS) entry which is preliminary data.</text>
</comment>
<name>A0ABU0JER7_9HYPH</name>
<protein>
    <submittedName>
        <fullName evidence="1">Uncharacterized protein</fullName>
    </submittedName>
</protein>
<proteinExistence type="predicted"/>
<sequence>MWIVEHGPIPPRKQLDHCCPGRRRRCINPWSEHTELVTHKRNQARRDAARAIIAEAVSP</sequence>